<evidence type="ECO:0000313" key="3">
    <source>
        <dbReference type="Proteomes" id="UP000310200"/>
    </source>
</evidence>
<feature type="region of interest" description="Disordered" evidence="1">
    <location>
        <begin position="105"/>
        <end position="126"/>
    </location>
</feature>
<keyword evidence="3" id="KW-1185">Reference proteome</keyword>
<dbReference type="AlphaFoldDB" id="A0A4S2LAB0"/>
<dbReference type="Proteomes" id="UP000310200">
    <property type="component" value="Unassembled WGS sequence"/>
</dbReference>
<protein>
    <submittedName>
        <fullName evidence="2">Uncharacterized protein</fullName>
    </submittedName>
</protein>
<evidence type="ECO:0000256" key="1">
    <source>
        <dbReference type="SAM" id="MobiDB-lite"/>
    </source>
</evidence>
<sequence>MHVDVAEGQDDARDGQREKVAEALHHGELKMMIGGKRAASVDGGAEEGGEGRTEEDRVQVRYTVEKHSWQDSENNLWRGKTFAFRERCFGIIETVVRHLPIESRGSGRRVKDSSCRHQESDDANDEAMCPHIDANWTDYEEDSLVPRTVRGNAEDEKMREAEVAMKPEQKVSCRNGVHEVTNVSSRPREARRGGRGEKKAAKLIRMRIDADVNAQTDLPGLEGEVSPVGREEMRDRNRQTK</sequence>
<proteinExistence type="predicted"/>
<dbReference type="EMBL" id="QBLH01000150">
    <property type="protein sequence ID" value="TGZ57398.1"/>
    <property type="molecule type" value="Genomic_DNA"/>
</dbReference>
<reference evidence="2 3" key="1">
    <citation type="journal article" date="2019" name="Philos. Trans. R. Soc. Lond., B, Biol. Sci.">
        <title>Ant behaviour and brain gene expression of defending hosts depend on the ecological success of the intruding social parasite.</title>
        <authorList>
            <person name="Kaur R."/>
            <person name="Stoldt M."/>
            <person name="Jongepier E."/>
            <person name="Feldmeyer B."/>
            <person name="Menzel F."/>
            <person name="Bornberg-Bauer E."/>
            <person name="Foitzik S."/>
        </authorList>
    </citation>
    <scope>NUCLEOTIDE SEQUENCE [LARGE SCALE GENOMIC DNA]</scope>
    <source>
        <tissue evidence="2">Whole body</tissue>
    </source>
</reference>
<name>A0A4S2LAB0_9HYME</name>
<organism evidence="2 3">
    <name type="scientific">Temnothorax longispinosus</name>
    <dbReference type="NCBI Taxonomy" id="300112"/>
    <lineage>
        <taxon>Eukaryota</taxon>
        <taxon>Metazoa</taxon>
        <taxon>Ecdysozoa</taxon>
        <taxon>Arthropoda</taxon>
        <taxon>Hexapoda</taxon>
        <taxon>Insecta</taxon>
        <taxon>Pterygota</taxon>
        <taxon>Neoptera</taxon>
        <taxon>Endopterygota</taxon>
        <taxon>Hymenoptera</taxon>
        <taxon>Apocrita</taxon>
        <taxon>Aculeata</taxon>
        <taxon>Formicoidea</taxon>
        <taxon>Formicidae</taxon>
        <taxon>Myrmicinae</taxon>
        <taxon>Temnothorax</taxon>
    </lineage>
</organism>
<gene>
    <name evidence="2" type="ORF">DBV15_05797</name>
</gene>
<feature type="compositionally biased region" description="Basic and acidic residues" evidence="1">
    <location>
        <begin position="1"/>
        <end position="29"/>
    </location>
</feature>
<feature type="compositionally biased region" description="Basic and acidic residues" evidence="1">
    <location>
        <begin position="186"/>
        <end position="210"/>
    </location>
</feature>
<comment type="caution">
    <text evidence="2">The sequence shown here is derived from an EMBL/GenBank/DDBJ whole genome shotgun (WGS) entry which is preliminary data.</text>
</comment>
<feature type="region of interest" description="Disordered" evidence="1">
    <location>
        <begin position="181"/>
        <end position="241"/>
    </location>
</feature>
<evidence type="ECO:0000313" key="2">
    <source>
        <dbReference type="EMBL" id="TGZ57398.1"/>
    </source>
</evidence>
<accession>A0A4S2LAB0</accession>
<feature type="compositionally biased region" description="Basic and acidic residues" evidence="1">
    <location>
        <begin position="229"/>
        <end position="241"/>
    </location>
</feature>
<feature type="region of interest" description="Disordered" evidence="1">
    <location>
        <begin position="1"/>
        <end position="56"/>
    </location>
</feature>
<feature type="compositionally biased region" description="Basic and acidic residues" evidence="1">
    <location>
        <begin position="109"/>
        <end position="120"/>
    </location>
</feature>